<evidence type="ECO:0000313" key="1">
    <source>
        <dbReference type="EMBL" id="CAG8533614.1"/>
    </source>
</evidence>
<dbReference type="EMBL" id="CAJVPY010001717">
    <property type="protein sequence ID" value="CAG8533614.1"/>
    <property type="molecule type" value="Genomic_DNA"/>
</dbReference>
<keyword evidence="2" id="KW-1185">Reference proteome</keyword>
<sequence>MKKNKRAATVIKEPCDEGIVIESGQTKRITIENTQLDVENVIKSITGVIADVRENIEGVVDGPRENVEGIATIGIVGSL</sequence>
<name>A0A9N9FH15_9GLOM</name>
<accession>A0A9N9FH15</accession>
<protein>
    <submittedName>
        <fullName evidence="1">22876_t:CDS:1</fullName>
    </submittedName>
</protein>
<evidence type="ECO:0000313" key="2">
    <source>
        <dbReference type="Proteomes" id="UP000789405"/>
    </source>
</evidence>
<organism evidence="1 2">
    <name type="scientific">Dentiscutata erythropus</name>
    <dbReference type="NCBI Taxonomy" id="1348616"/>
    <lineage>
        <taxon>Eukaryota</taxon>
        <taxon>Fungi</taxon>
        <taxon>Fungi incertae sedis</taxon>
        <taxon>Mucoromycota</taxon>
        <taxon>Glomeromycotina</taxon>
        <taxon>Glomeromycetes</taxon>
        <taxon>Diversisporales</taxon>
        <taxon>Gigasporaceae</taxon>
        <taxon>Dentiscutata</taxon>
    </lineage>
</organism>
<dbReference type="Proteomes" id="UP000789405">
    <property type="component" value="Unassembled WGS sequence"/>
</dbReference>
<proteinExistence type="predicted"/>
<comment type="caution">
    <text evidence="1">The sequence shown here is derived from an EMBL/GenBank/DDBJ whole genome shotgun (WGS) entry which is preliminary data.</text>
</comment>
<reference evidence="1" key="1">
    <citation type="submission" date="2021-06" db="EMBL/GenBank/DDBJ databases">
        <authorList>
            <person name="Kallberg Y."/>
            <person name="Tangrot J."/>
            <person name="Rosling A."/>
        </authorList>
    </citation>
    <scope>NUCLEOTIDE SEQUENCE</scope>
    <source>
        <strain evidence="1">MA453B</strain>
    </source>
</reference>
<gene>
    <name evidence="1" type="ORF">DERYTH_LOCUS4464</name>
</gene>
<dbReference type="AlphaFoldDB" id="A0A9N9FH15"/>